<evidence type="ECO:0000313" key="1">
    <source>
        <dbReference type="EMBL" id="MCP1998360.1"/>
    </source>
</evidence>
<accession>A0ACC6AHB7</accession>
<proteinExistence type="predicted"/>
<protein>
    <submittedName>
        <fullName evidence="1">Uncharacterized protein</fullName>
    </submittedName>
</protein>
<sequence>MSSSLRARATSTPPMRRCGRSRGPHVCSSVVPILSSRMLTSFSQSLVGMGCSIRPDAGEDHHRFQNIKSFEIQEAATTTSESSRPIYGGTKKYCRTAPHRIGQ</sequence>
<dbReference type="Proteomes" id="UP001205486">
    <property type="component" value="Unassembled WGS sequence"/>
</dbReference>
<reference evidence="1" key="1">
    <citation type="submission" date="2022-03" db="EMBL/GenBank/DDBJ databases">
        <title>Interactions between chemoautotrophic and heterotrophic bacteria.</title>
        <authorList>
            <person name="Santoro A."/>
        </authorList>
    </citation>
    <scope>NUCLEOTIDE SEQUENCE</scope>
    <source>
        <strain evidence="1">Nb-106</strain>
    </source>
</reference>
<name>A0ACC6AHB7_NITWI</name>
<dbReference type="EMBL" id="JALJZS010000001">
    <property type="protein sequence ID" value="MCP1998360.1"/>
    <property type="molecule type" value="Genomic_DNA"/>
</dbReference>
<gene>
    <name evidence="1" type="ORF">J2S34_000782</name>
</gene>
<organism evidence="1 2">
    <name type="scientific">Nitrobacter winogradskyi</name>
    <name type="common">Nitrobacter agilis</name>
    <dbReference type="NCBI Taxonomy" id="913"/>
    <lineage>
        <taxon>Bacteria</taxon>
        <taxon>Pseudomonadati</taxon>
        <taxon>Pseudomonadota</taxon>
        <taxon>Alphaproteobacteria</taxon>
        <taxon>Hyphomicrobiales</taxon>
        <taxon>Nitrobacteraceae</taxon>
        <taxon>Nitrobacter</taxon>
    </lineage>
</organism>
<keyword evidence="2" id="KW-1185">Reference proteome</keyword>
<evidence type="ECO:0000313" key="2">
    <source>
        <dbReference type="Proteomes" id="UP001205486"/>
    </source>
</evidence>
<comment type="caution">
    <text evidence="1">The sequence shown here is derived from an EMBL/GenBank/DDBJ whole genome shotgun (WGS) entry which is preliminary data.</text>
</comment>